<keyword evidence="8" id="KW-0807">Transducer</keyword>
<name>A0A7S2KD76_9STRA</name>
<dbReference type="GO" id="GO:0038039">
    <property type="term" value="C:G protein-coupled receptor heterodimeric complex"/>
    <property type="evidence" value="ECO:0007669"/>
    <property type="project" value="TreeGrafter"/>
</dbReference>
<feature type="transmembrane region" description="Helical" evidence="10">
    <location>
        <begin position="255"/>
        <end position="276"/>
    </location>
</feature>
<keyword evidence="6" id="KW-0675">Receptor</keyword>
<keyword evidence="9" id="KW-0175">Coiled coil</keyword>
<keyword evidence="5 10" id="KW-0472">Membrane</keyword>
<feature type="transmembrane region" description="Helical" evidence="10">
    <location>
        <begin position="430"/>
        <end position="448"/>
    </location>
</feature>
<evidence type="ECO:0000259" key="11">
    <source>
        <dbReference type="PROSITE" id="PS50259"/>
    </source>
</evidence>
<keyword evidence="4" id="KW-0297">G-protein coupled receptor</keyword>
<protein>
    <recommendedName>
        <fullName evidence="11">G-protein coupled receptors family 3 profile domain-containing protein</fullName>
    </recommendedName>
</protein>
<keyword evidence="7" id="KW-0325">Glycoprotein</keyword>
<dbReference type="EMBL" id="HBGY01012237">
    <property type="protein sequence ID" value="CAD9572232.1"/>
    <property type="molecule type" value="Transcribed_RNA"/>
</dbReference>
<dbReference type="PROSITE" id="PS50259">
    <property type="entry name" value="G_PROTEIN_RECEP_F3_4"/>
    <property type="match status" value="1"/>
</dbReference>
<dbReference type="PANTHER" id="PTHR10519">
    <property type="entry name" value="GABA-B RECEPTOR"/>
    <property type="match status" value="1"/>
</dbReference>
<keyword evidence="3 10" id="KW-1133">Transmembrane helix</keyword>
<evidence type="ECO:0000313" key="12">
    <source>
        <dbReference type="EMBL" id="CAD9572232.1"/>
    </source>
</evidence>
<dbReference type="AlphaFoldDB" id="A0A7S2KD76"/>
<evidence type="ECO:0000256" key="8">
    <source>
        <dbReference type="ARBA" id="ARBA00023224"/>
    </source>
</evidence>
<proteinExistence type="predicted"/>
<feature type="transmembrane region" description="Helical" evidence="10">
    <location>
        <begin position="502"/>
        <end position="523"/>
    </location>
</feature>
<sequence>MTNEGISHCAVLLFLQRRCALYYGITNGALLDMPYDMYKNFLGVAALPGSKKILDRSTGKLKECTIDTCPHSIYQEGLGLVNYAPAWGPTNWVGAVHAGKGQVKKQLMKEFFALVGRDSMSDVILNTTVRKLIPNPHRRSHLVVDDWLAKGYDEEFAESYITAYESTESLNVAKYPPVEGSLKMIVALESVVYQYVNSTRGYGNEAIQSKTEAALKTTLEAIIDDTGRDIIFSQYEKYLDVYKEPSTDQYLNNGLRVYGLCLSGAVLLTSFGIVAWMRKYRNEYVVIHSQPQVLKVALCGSVLMGAAIVPRSLDDKWLSIENCNAMCILYPWVYFVGLGTMLSALFSKIERIILIHEKPNEGLSLHVSFDELKKSFIFAVVPNVLILLVWTIFRPNHWERSSLDDDVDEFASAYPDTVGRCVGDDANYTIVYFVLLLYNFCISFAQCLRLYNCTQNQKVSLDNFEDKWIASAIMVTFEFWLIGLPVLLLMADNYSYDYFVEVSLFALTALSSLAFLFVPKFFYLRDKLRNRGPFAEGVSSEQGYKIRSDDPNKFLRTDDNTDGGEGLLFRSLSLGYNGVDESDNNDELRKRLIVLEEENRNMKHAVDELEERETEAIPPSMFSQVTT</sequence>
<evidence type="ECO:0000256" key="9">
    <source>
        <dbReference type="SAM" id="Coils"/>
    </source>
</evidence>
<feature type="transmembrane region" description="Helical" evidence="10">
    <location>
        <begin position="468"/>
        <end position="490"/>
    </location>
</feature>
<evidence type="ECO:0000256" key="2">
    <source>
        <dbReference type="ARBA" id="ARBA00022692"/>
    </source>
</evidence>
<dbReference type="GO" id="GO:0004965">
    <property type="term" value="F:G protein-coupled GABA receptor activity"/>
    <property type="evidence" value="ECO:0007669"/>
    <property type="project" value="InterPro"/>
</dbReference>
<dbReference type="InterPro" id="IPR002455">
    <property type="entry name" value="GPCR3_GABA-B"/>
</dbReference>
<evidence type="ECO:0000256" key="1">
    <source>
        <dbReference type="ARBA" id="ARBA00004141"/>
    </source>
</evidence>
<feature type="transmembrane region" description="Helical" evidence="10">
    <location>
        <begin position="296"/>
        <end position="313"/>
    </location>
</feature>
<accession>A0A7S2KD76</accession>
<organism evidence="12">
    <name type="scientific">Leptocylindrus danicus</name>
    <dbReference type="NCBI Taxonomy" id="163516"/>
    <lineage>
        <taxon>Eukaryota</taxon>
        <taxon>Sar</taxon>
        <taxon>Stramenopiles</taxon>
        <taxon>Ochrophyta</taxon>
        <taxon>Bacillariophyta</taxon>
        <taxon>Coscinodiscophyceae</taxon>
        <taxon>Chaetocerotophycidae</taxon>
        <taxon>Leptocylindrales</taxon>
        <taxon>Leptocylindraceae</taxon>
        <taxon>Leptocylindrus</taxon>
    </lineage>
</organism>
<evidence type="ECO:0000256" key="3">
    <source>
        <dbReference type="ARBA" id="ARBA00022989"/>
    </source>
</evidence>
<evidence type="ECO:0000256" key="5">
    <source>
        <dbReference type="ARBA" id="ARBA00023136"/>
    </source>
</evidence>
<comment type="subcellular location">
    <subcellularLocation>
        <location evidence="1">Membrane</location>
        <topology evidence="1">Multi-pass membrane protein</topology>
    </subcellularLocation>
</comment>
<evidence type="ECO:0000256" key="7">
    <source>
        <dbReference type="ARBA" id="ARBA00023180"/>
    </source>
</evidence>
<feature type="transmembrane region" description="Helical" evidence="10">
    <location>
        <begin position="333"/>
        <end position="354"/>
    </location>
</feature>
<dbReference type="PANTHER" id="PTHR10519:SF20">
    <property type="entry name" value="G-PROTEIN COUPLED RECEPTOR 156-RELATED"/>
    <property type="match status" value="1"/>
</dbReference>
<evidence type="ECO:0000256" key="10">
    <source>
        <dbReference type="SAM" id="Phobius"/>
    </source>
</evidence>
<feature type="domain" description="G-protein coupled receptors family 3 profile" evidence="11">
    <location>
        <begin position="325"/>
        <end position="524"/>
    </location>
</feature>
<keyword evidence="2 10" id="KW-0812">Transmembrane</keyword>
<feature type="coiled-coil region" evidence="9">
    <location>
        <begin position="585"/>
        <end position="615"/>
    </location>
</feature>
<dbReference type="Pfam" id="PF00003">
    <property type="entry name" value="7tm_3"/>
    <property type="match status" value="1"/>
</dbReference>
<gene>
    <name evidence="12" type="ORF">LDAN0321_LOCUS7781</name>
</gene>
<dbReference type="InterPro" id="IPR017978">
    <property type="entry name" value="GPCR_3_C"/>
</dbReference>
<feature type="transmembrane region" description="Helical" evidence="10">
    <location>
        <begin position="375"/>
        <end position="393"/>
    </location>
</feature>
<reference evidence="12" key="1">
    <citation type="submission" date="2021-01" db="EMBL/GenBank/DDBJ databases">
        <authorList>
            <person name="Corre E."/>
            <person name="Pelletier E."/>
            <person name="Niang G."/>
            <person name="Scheremetjew M."/>
            <person name="Finn R."/>
            <person name="Kale V."/>
            <person name="Holt S."/>
            <person name="Cochrane G."/>
            <person name="Meng A."/>
            <person name="Brown T."/>
            <person name="Cohen L."/>
        </authorList>
    </citation>
    <scope>NUCLEOTIDE SEQUENCE</scope>
    <source>
        <strain evidence="12">B650</strain>
    </source>
</reference>
<evidence type="ECO:0000256" key="4">
    <source>
        <dbReference type="ARBA" id="ARBA00023040"/>
    </source>
</evidence>
<evidence type="ECO:0000256" key="6">
    <source>
        <dbReference type="ARBA" id="ARBA00023170"/>
    </source>
</evidence>